<dbReference type="SUPFAM" id="SSF51735">
    <property type="entry name" value="NAD(P)-binding Rossmann-fold domains"/>
    <property type="match status" value="1"/>
</dbReference>
<reference evidence="13 14" key="2">
    <citation type="submission" date="2019-11" db="EMBL/GenBank/DDBJ databases">
        <authorList>
            <person name="Lu H."/>
        </authorList>
    </citation>
    <scope>NUCLEOTIDE SEQUENCE [LARGE SCALE GENOMIC DNA]</scope>
    <source>
        <strain evidence="13 14">FIM1</strain>
    </source>
</reference>
<evidence type="ECO:0000256" key="5">
    <source>
        <dbReference type="ARBA" id="ARBA00022723"/>
    </source>
</evidence>
<proteinExistence type="inferred from homology"/>
<dbReference type="SMART" id="SM00829">
    <property type="entry name" value="PKS_ER"/>
    <property type="match status" value="1"/>
</dbReference>
<dbReference type="PANTHER" id="PTHR42940">
    <property type="entry name" value="ALCOHOL DEHYDROGENASE 1-RELATED"/>
    <property type="match status" value="1"/>
</dbReference>
<comment type="similarity">
    <text evidence="2 11">Belongs to the zinc-containing alcohol dehydrogenase family.</text>
</comment>
<comment type="cofactor">
    <cofactor evidence="1 11">
        <name>Zn(2+)</name>
        <dbReference type="ChEBI" id="CHEBI:29105"/>
    </cofactor>
</comment>
<evidence type="ECO:0000313" key="14">
    <source>
        <dbReference type="Proteomes" id="UP000422736"/>
    </source>
</evidence>
<comment type="subunit">
    <text evidence="3">Homotetramer.</text>
</comment>
<keyword evidence="7" id="KW-0560">Oxidoreductase</keyword>
<accession>A0ABX6ETZ2</accession>
<evidence type="ECO:0000256" key="9">
    <source>
        <dbReference type="ARBA" id="ARBA00049164"/>
    </source>
</evidence>
<gene>
    <name evidence="13" type="primary">ADH4b</name>
    <name evidence="13" type="ORF">FIM1_1014</name>
</gene>
<dbReference type="EMBL" id="CP015055">
    <property type="protein sequence ID" value="QGN14354.1"/>
    <property type="molecule type" value="Genomic_DNA"/>
</dbReference>
<dbReference type="PANTHER" id="PTHR42940:SF3">
    <property type="entry name" value="ALCOHOL DEHYDROGENASE 1-RELATED"/>
    <property type="match status" value="1"/>
</dbReference>
<dbReference type="Proteomes" id="UP000422736">
    <property type="component" value="Chromosome 2"/>
</dbReference>
<evidence type="ECO:0000256" key="8">
    <source>
        <dbReference type="ARBA" id="ARBA00023027"/>
    </source>
</evidence>
<dbReference type="InterPro" id="IPR013154">
    <property type="entry name" value="ADH-like_N"/>
</dbReference>
<dbReference type="InterPro" id="IPR020843">
    <property type="entry name" value="ER"/>
</dbReference>
<dbReference type="Pfam" id="PF00107">
    <property type="entry name" value="ADH_zinc_N"/>
    <property type="match status" value="1"/>
</dbReference>
<evidence type="ECO:0000256" key="6">
    <source>
        <dbReference type="ARBA" id="ARBA00022833"/>
    </source>
</evidence>
<reference evidence="13 14" key="1">
    <citation type="submission" date="2016-03" db="EMBL/GenBank/DDBJ databases">
        <title>How can Kluyveromyces marxianus grow so fast - potential evolutionary course in Saccharomyces Complex revealed by comparative genomics.</title>
        <authorList>
            <person name="Mo W."/>
            <person name="Lu W."/>
            <person name="Yang X."/>
            <person name="Qi J."/>
            <person name="Lv H."/>
        </authorList>
    </citation>
    <scope>NUCLEOTIDE SEQUENCE [LARGE SCALE GENOMIC DNA]</scope>
    <source>
        <strain evidence="13 14">FIM1</strain>
    </source>
</reference>
<evidence type="ECO:0000256" key="11">
    <source>
        <dbReference type="RuleBase" id="RU361277"/>
    </source>
</evidence>
<organism evidence="13 14">
    <name type="scientific">Kluyveromyces marxianus</name>
    <name type="common">Yeast</name>
    <name type="synonym">Candida kefyr</name>
    <dbReference type="NCBI Taxonomy" id="4911"/>
    <lineage>
        <taxon>Eukaryota</taxon>
        <taxon>Fungi</taxon>
        <taxon>Dikarya</taxon>
        <taxon>Ascomycota</taxon>
        <taxon>Saccharomycotina</taxon>
        <taxon>Saccharomycetes</taxon>
        <taxon>Saccharomycetales</taxon>
        <taxon>Saccharomycetaceae</taxon>
        <taxon>Kluyveromyces</taxon>
    </lineage>
</organism>
<dbReference type="InterPro" id="IPR002328">
    <property type="entry name" value="ADH_Zn_CS"/>
</dbReference>
<evidence type="ECO:0000256" key="2">
    <source>
        <dbReference type="ARBA" id="ARBA00008072"/>
    </source>
</evidence>
<protein>
    <recommendedName>
        <fullName evidence="4">alcohol dehydrogenase</fullName>
        <ecNumber evidence="4">1.1.1.1</ecNumber>
    </recommendedName>
</protein>
<name>A0ABX6ETZ2_KLUMA</name>
<dbReference type="Pfam" id="PF08240">
    <property type="entry name" value="ADH_N"/>
    <property type="match status" value="1"/>
</dbReference>
<evidence type="ECO:0000256" key="3">
    <source>
        <dbReference type="ARBA" id="ARBA00011881"/>
    </source>
</evidence>
<evidence type="ECO:0000313" key="13">
    <source>
        <dbReference type="EMBL" id="QGN14354.1"/>
    </source>
</evidence>
<dbReference type="SUPFAM" id="SSF50129">
    <property type="entry name" value="GroES-like"/>
    <property type="match status" value="1"/>
</dbReference>
<keyword evidence="8" id="KW-0520">NAD</keyword>
<evidence type="ECO:0000256" key="1">
    <source>
        <dbReference type="ARBA" id="ARBA00001947"/>
    </source>
</evidence>
<dbReference type="EC" id="1.1.1.1" evidence="4"/>
<comment type="catalytic activity">
    <reaction evidence="10">
        <text>a primary alcohol + NAD(+) = an aldehyde + NADH + H(+)</text>
        <dbReference type="Rhea" id="RHEA:10736"/>
        <dbReference type="ChEBI" id="CHEBI:15378"/>
        <dbReference type="ChEBI" id="CHEBI:15734"/>
        <dbReference type="ChEBI" id="CHEBI:17478"/>
        <dbReference type="ChEBI" id="CHEBI:57540"/>
        <dbReference type="ChEBI" id="CHEBI:57945"/>
        <dbReference type="EC" id="1.1.1.1"/>
    </reaction>
</comment>
<evidence type="ECO:0000259" key="12">
    <source>
        <dbReference type="SMART" id="SM00829"/>
    </source>
</evidence>
<keyword evidence="5 11" id="KW-0479">Metal-binding</keyword>
<dbReference type="InterPro" id="IPR036291">
    <property type="entry name" value="NAD(P)-bd_dom_sf"/>
</dbReference>
<keyword evidence="14" id="KW-1185">Reference proteome</keyword>
<sequence length="379" mass="40390">MFRLARAQTSITTTSKALGGSRRLFVRLNSSFAIPESQKGVIFYENGGKLEYKDLPVPKPKPNEILINVKYSGVCHTDLHAWKGDWPLPVKLPLVGGHEGAGVVVAKGENVTNFEIGDYAGIKWLNGSCMSCELCEQGYESNCLQADLSGYTHDGSFQQYATADAVQAAQIPKGTDLAEIAPILCAGVTVYKALKTADLQPGQWIAISGAAGGLGSLAVQYAKAMGLRVLGIDGGPGKEELFKSLGGEVFIDFTKSKDMVADIQEATNGGPHGVINVSVSEAAISMSTEYVRPTGVVVLVGLPAHAYVKSEVFSHVVKSISIKGSYVGNRADTREAIDFFTRGLVKSPIKVVGLSELPKVYELMEAGKILGRYVVDTSK</sequence>
<dbReference type="InterPro" id="IPR011032">
    <property type="entry name" value="GroES-like_sf"/>
</dbReference>
<comment type="catalytic activity">
    <reaction evidence="9">
        <text>a secondary alcohol + NAD(+) = a ketone + NADH + H(+)</text>
        <dbReference type="Rhea" id="RHEA:10740"/>
        <dbReference type="ChEBI" id="CHEBI:15378"/>
        <dbReference type="ChEBI" id="CHEBI:17087"/>
        <dbReference type="ChEBI" id="CHEBI:35681"/>
        <dbReference type="ChEBI" id="CHEBI:57540"/>
        <dbReference type="ChEBI" id="CHEBI:57945"/>
        <dbReference type="EC" id="1.1.1.1"/>
    </reaction>
</comment>
<evidence type="ECO:0000256" key="10">
    <source>
        <dbReference type="ARBA" id="ARBA00049243"/>
    </source>
</evidence>
<evidence type="ECO:0000256" key="4">
    <source>
        <dbReference type="ARBA" id="ARBA00013190"/>
    </source>
</evidence>
<dbReference type="PROSITE" id="PS00059">
    <property type="entry name" value="ADH_ZINC"/>
    <property type="match status" value="1"/>
</dbReference>
<keyword evidence="6 11" id="KW-0862">Zinc</keyword>
<dbReference type="Gene3D" id="3.90.180.10">
    <property type="entry name" value="Medium-chain alcohol dehydrogenases, catalytic domain"/>
    <property type="match status" value="1"/>
</dbReference>
<dbReference type="InterPro" id="IPR013149">
    <property type="entry name" value="ADH-like_C"/>
</dbReference>
<feature type="domain" description="Enoyl reductase (ER)" evidence="12">
    <location>
        <begin position="47"/>
        <end position="375"/>
    </location>
</feature>
<evidence type="ECO:0000256" key="7">
    <source>
        <dbReference type="ARBA" id="ARBA00023002"/>
    </source>
</evidence>
<dbReference type="CDD" id="cd08297">
    <property type="entry name" value="CAD3"/>
    <property type="match status" value="1"/>
</dbReference>
<dbReference type="Gene3D" id="3.40.50.720">
    <property type="entry name" value="NAD(P)-binding Rossmann-like Domain"/>
    <property type="match status" value="1"/>
</dbReference>